<comment type="caution">
    <text evidence="1">The sequence shown here is derived from an EMBL/GenBank/DDBJ whole genome shotgun (WGS) entry which is preliminary data.</text>
</comment>
<sequence length="167" mass="18596">MSLFYLDASADGVEKRSLSLARSAQAERDNESCSFFDVSNKLISKVVTDGQSGYRGYHADAPQHAPVVDTFSRGCLPEQSLSGFAQRHTGTRTRSPRAAVCPSYYSFQEWQGFLHGLVLDSPIVFSGDKYPYQGIESSRLDCGDEIRHPSCLVPQRGRNEDWRSPLL</sequence>
<name>A0A4C1W640_EUMVA</name>
<accession>A0A4C1W640</accession>
<dbReference type="Proteomes" id="UP000299102">
    <property type="component" value="Unassembled WGS sequence"/>
</dbReference>
<dbReference type="AlphaFoldDB" id="A0A4C1W640"/>
<proteinExistence type="predicted"/>
<evidence type="ECO:0000313" key="2">
    <source>
        <dbReference type="Proteomes" id="UP000299102"/>
    </source>
</evidence>
<reference evidence="1 2" key="1">
    <citation type="journal article" date="2019" name="Commun. Biol.">
        <title>The bagworm genome reveals a unique fibroin gene that provides high tensile strength.</title>
        <authorList>
            <person name="Kono N."/>
            <person name="Nakamura H."/>
            <person name="Ohtoshi R."/>
            <person name="Tomita M."/>
            <person name="Numata K."/>
            <person name="Arakawa K."/>
        </authorList>
    </citation>
    <scope>NUCLEOTIDE SEQUENCE [LARGE SCALE GENOMIC DNA]</scope>
</reference>
<protein>
    <submittedName>
        <fullName evidence="1">Uncharacterized protein</fullName>
    </submittedName>
</protein>
<dbReference type="EMBL" id="BGZK01000484">
    <property type="protein sequence ID" value="GBP46483.1"/>
    <property type="molecule type" value="Genomic_DNA"/>
</dbReference>
<keyword evidence="2" id="KW-1185">Reference proteome</keyword>
<gene>
    <name evidence="1" type="ORF">EVAR_28062_1</name>
</gene>
<evidence type="ECO:0000313" key="1">
    <source>
        <dbReference type="EMBL" id="GBP46483.1"/>
    </source>
</evidence>
<organism evidence="1 2">
    <name type="scientific">Eumeta variegata</name>
    <name type="common">Bagworm moth</name>
    <name type="synonym">Eumeta japonica</name>
    <dbReference type="NCBI Taxonomy" id="151549"/>
    <lineage>
        <taxon>Eukaryota</taxon>
        <taxon>Metazoa</taxon>
        <taxon>Ecdysozoa</taxon>
        <taxon>Arthropoda</taxon>
        <taxon>Hexapoda</taxon>
        <taxon>Insecta</taxon>
        <taxon>Pterygota</taxon>
        <taxon>Neoptera</taxon>
        <taxon>Endopterygota</taxon>
        <taxon>Lepidoptera</taxon>
        <taxon>Glossata</taxon>
        <taxon>Ditrysia</taxon>
        <taxon>Tineoidea</taxon>
        <taxon>Psychidae</taxon>
        <taxon>Oiketicinae</taxon>
        <taxon>Eumeta</taxon>
    </lineage>
</organism>